<dbReference type="RefSeq" id="WP_149853886.1">
    <property type="nucleotide sequence ID" value="NZ_VUOB01000067.1"/>
</dbReference>
<reference evidence="1 2" key="2">
    <citation type="submission" date="2019-09" db="EMBL/GenBank/DDBJ databases">
        <authorList>
            <person name="Jin C."/>
        </authorList>
    </citation>
    <scope>NUCLEOTIDE SEQUENCE [LARGE SCALE GENOMIC DNA]</scope>
    <source>
        <strain evidence="1 2">AN110305</strain>
    </source>
</reference>
<protein>
    <submittedName>
        <fullName evidence="1">Uncharacterized protein</fullName>
    </submittedName>
</protein>
<evidence type="ECO:0000313" key="1">
    <source>
        <dbReference type="EMBL" id="KAA2253321.1"/>
    </source>
</evidence>
<sequence>MSASRFLPARLWVWWRFRRIRRAGLLSHILAAHHAADAELKEVAARLGLPMSIVDSLVRRGDAISRGHSRRGIL</sequence>
<name>A0A5B2WNF1_9PSEU</name>
<gene>
    <name evidence="1" type="ORF">F0L68_33475</name>
</gene>
<dbReference type="AlphaFoldDB" id="A0A5B2WNF1"/>
<organism evidence="1 2">
    <name type="scientific">Solihabitans fulvus</name>
    <dbReference type="NCBI Taxonomy" id="1892852"/>
    <lineage>
        <taxon>Bacteria</taxon>
        <taxon>Bacillati</taxon>
        <taxon>Actinomycetota</taxon>
        <taxon>Actinomycetes</taxon>
        <taxon>Pseudonocardiales</taxon>
        <taxon>Pseudonocardiaceae</taxon>
        <taxon>Solihabitans</taxon>
    </lineage>
</organism>
<dbReference type="EMBL" id="VUOB01000067">
    <property type="protein sequence ID" value="KAA2253321.1"/>
    <property type="molecule type" value="Genomic_DNA"/>
</dbReference>
<evidence type="ECO:0000313" key="2">
    <source>
        <dbReference type="Proteomes" id="UP000323454"/>
    </source>
</evidence>
<reference evidence="1 2" key="1">
    <citation type="submission" date="2019-09" db="EMBL/GenBank/DDBJ databases">
        <title>Goodfellowia gen. nov., a new genus of the Pseudonocardineae related to Actinoalloteichus, containing Goodfellowia coeruleoviolacea gen. nov., comb. nov. gen. nov., comb. nov.</title>
        <authorList>
            <person name="Labeda D."/>
        </authorList>
    </citation>
    <scope>NUCLEOTIDE SEQUENCE [LARGE SCALE GENOMIC DNA]</scope>
    <source>
        <strain evidence="1 2">AN110305</strain>
    </source>
</reference>
<keyword evidence="2" id="KW-1185">Reference proteome</keyword>
<accession>A0A5B2WNF1</accession>
<proteinExistence type="predicted"/>
<comment type="caution">
    <text evidence="1">The sequence shown here is derived from an EMBL/GenBank/DDBJ whole genome shotgun (WGS) entry which is preliminary data.</text>
</comment>
<dbReference type="Proteomes" id="UP000323454">
    <property type="component" value="Unassembled WGS sequence"/>
</dbReference>